<dbReference type="RefSeq" id="WP_300959931.1">
    <property type="nucleotide sequence ID" value="NZ_JAUHJR010000002.1"/>
</dbReference>
<keyword evidence="8" id="KW-1185">Reference proteome</keyword>
<dbReference type="PANTHER" id="PTHR43027:SF2">
    <property type="entry name" value="TRANSPORT PERMEASE PROTEIN"/>
    <property type="match status" value="1"/>
</dbReference>
<reference evidence="7" key="1">
    <citation type="submission" date="2023-06" db="EMBL/GenBank/DDBJ databases">
        <title>Draft genome sequence of Nocardioides sp. SOB72.</title>
        <authorList>
            <person name="Zhang G."/>
        </authorList>
    </citation>
    <scope>NUCLEOTIDE SEQUENCE</scope>
    <source>
        <strain evidence="7">SOB72</strain>
    </source>
</reference>
<dbReference type="EMBL" id="JAUHJR010000002">
    <property type="protein sequence ID" value="MDN4161050.1"/>
    <property type="molecule type" value="Genomic_DNA"/>
</dbReference>
<keyword evidence="4 5" id="KW-0472">Membrane</keyword>
<feature type="transmembrane region" description="Helical" evidence="5">
    <location>
        <begin position="26"/>
        <end position="44"/>
    </location>
</feature>
<evidence type="ECO:0000256" key="4">
    <source>
        <dbReference type="ARBA" id="ARBA00023136"/>
    </source>
</evidence>
<feature type="domain" description="ABC-2 type transporter transmembrane" evidence="6">
    <location>
        <begin position="16"/>
        <end position="178"/>
    </location>
</feature>
<dbReference type="Pfam" id="PF01061">
    <property type="entry name" value="ABC2_membrane"/>
    <property type="match status" value="1"/>
</dbReference>
<feature type="transmembrane region" description="Helical" evidence="5">
    <location>
        <begin position="136"/>
        <end position="156"/>
    </location>
</feature>
<feature type="transmembrane region" description="Helical" evidence="5">
    <location>
        <begin position="168"/>
        <end position="186"/>
    </location>
</feature>
<keyword evidence="3 5" id="KW-1133">Transmembrane helix</keyword>
<evidence type="ECO:0000313" key="7">
    <source>
        <dbReference type="EMBL" id="MDN4161050.1"/>
    </source>
</evidence>
<feature type="transmembrane region" description="Helical" evidence="5">
    <location>
        <begin position="101"/>
        <end position="124"/>
    </location>
</feature>
<dbReference type="InterPro" id="IPR052902">
    <property type="entry name" value="ABC-2_transporter"/>
</dbReference>
<protein>
    <submittedName>
        <fullName evidence="7">ABC transporter permease</fullName>
    </submittedName>
</protein>
<gene>
    <name evidence="7" type="ORF">QWY29_06745</name>
</gene>
<name>A0ABT8ESC8_9ACTN</name>
<feature type="transmembrane region" description="Helical" evidence="5">
    <location>
        <begin position="228"/>
        <end position="249"/>
    </location>
</feature>
<evidence type="ECO:0000259" key="6">
    <source>
        <dbReference type="Pfam" id="PF01061"/>
    </source>
</evidence>
<comment type="subcellular location">
    <subcellularLocation>
        <location evidence="1">Membrane</location>
        <topology evidence="1">Multi-pass membrane protein</topology>
    </subcellularLocation>
</comment>
<dbReference type="InterPro" id="IPR013525">
    <property type="entry name" value="ABC2_TM"/>
</dbReference>
<proteinExistence type="predicted"/>
<evidence type="ECO:0000313" key="8">
    <source>
        <dbReference type="Proteomes" id="UP001168537"/>
    </source>
</evidence>
<evidence type="ECO:0000256" key="2">
    <source>
        <dbReference type="ARBA" id="ARBA00022692"/>
    </source>
</evidence>
<accession>A0ABT8ESC8</accession>
<dbReference type="Proteomes" id="UP001168537">
    <property type="component" value="Unassembled WGS sequence"/>
</dbReference>
<evidence type="ECO:0000256" key="3">
    <source>
        <dbReference type="ARBA" id="ARBA00022989"/>
    </source>
</evidence>
<sequence length="259" mass="27600">MTTLSLPRTVGLARANATLVVRNRLTLVYAVVLPLLPLLLLLVGDSGSEGSGGAGAAAIVTALMMAALFPVFYNLLSQLVTRRDELVLKRLRTGEATDAEIITSLALPGFVIALGTAIVAVPVAMVLGQDAPLNPLLYAVTVVVTLLLFAAFALWTAAWTKNAEAAQITSMPVILLAVLGQVAIGFPDEVRRFTDLTPGAAMTDLVRVTWFGFDTGDVERTLDFADTWAAAGQPLLVLVAWALLAVYLARRSMRWEPRS</sequence>
<organism evidence="7 8">
    <name type="scientific">Nocardioides abyssi</name>
    <dbReference type="NCBI Taxonomy" id="3058370"/>
    <lineage>
        <taxon>Bacteria</taxon>
        <taxon>Bacillati</taxon>
        <taxon>Actinomycetota</taxon>
        <taxon>Actinomycetes</taxon>
        <taxon>Propionibacteriales</taxon>
        <taxon>Nocardioidaceae</taxon>
        <taxon>Nocardioides</taxon>
    </lineage>
</organism>
<comment type="caution">
    <text evidence="7">The sequence shown here is derived from an EMBL/GenBank/DDBJ whole genome shotgun (WGS) entry which is preliminary data.</text>
</comment>
<dbReference type="PANTHER" id="PTHR43027">
    <property type="entry name" value="DOXORUBICIN RESISTANCE ABC TRANSPORTER PERMEASE PROTEIN DRRC-RELATED"/>
    <property type="match status" value="1"/>
</dbReference>
<keyword evidence="2 5" id="KW-0812">Transmembrane</keyword>
<evidence type="ECO:0000256" key="5">
    <source>
        <dbReference type="SAM" id="Phobius"/>
    </source>
</evidence>
<feature type="transmembrane region" description="Helical" evidence="5">
    <location>
        <begin position="56"/>
        <end position="80"/>
    </location>
</feature>
<evidence type="ECO:0000256" key="1">
    <source>
        <dbReference type="ARBA" id="ARBA00004141"/>
    </source>
</evidence>